<reference evidence="2 3" key="1">
    <citation type="journal article" date="2019" name="Environ. Microbiol.">
        <title>Species interactions and distinct microbial communities in high Arctic permafrost affected cryosols are associated with the CH4 and CO2 gas fluxes.</title>
        <authorList>
            <person name="Altshuler I."/>
            <person name="Hamel J."/>
            <person name="Turney S."/>
            <person name="Magnuson E."/>
            <person name="Levesque R."/>
            <person name="Greer C."/>
            <person name="Whyte L.G."/>
        </authorList>
    </citation>
    <scope>NUCLEOTIDE SEQUENCE [LARGE SCALE GENOMIC DNA]</scope>
    <source>
        <strain evidence="2 3">S9.2P</strain>
    </source>
</reference>
<dbReference type="PANTHER" id="PTHR43685">
    <property type="entry name" value="GLYCOSYLTRANSFERASE"/>
    <property type="match status" value="1"/>
</dbReference>
<dbReference type="Proteomes" id="UP000317646">
    <property type="component" value="Unassembled WGS sequence"/>
</dbReference>
<keyword evidence="3" id="KW-1185">Reference proteome</keyword>
<keyword evidence="2" id="KW-0808">Transferase</keyword>
<sequence>MFQNDTKNSRFLSRRNAGFANRGPRRGVKVRYHTLRYPLRFQATCEATAAFPPPVSAPDYALRLHEQLPAPHAALRACVIIPAKDEAAALPATLGALAAQVDLAGRPLPPGSFEVIVLANNCTDGTAAAVRHFARQHPALAVHVARLRLAAPDAHVGRARRLLMDEACLRLLSLGRFNGIIASTDADTRVAPDWLAATQAEIAAGADAVGGRILTDAPPLRPGEPAAPGAPSGVRRTQLRDAAYHLWCARLEAQLDPQAADPWPRHHQHFGASLALTARAYRRVGGLPVVRYLEDEALCQQLRRYDLRLRHSPRVVVHTSARQCGRVEVGLSWQLREWAAQGLAGGEPLVPCPQHLAALWHARRQLRAWWSHAAPFGVPGQGVAAALGLPEKQLARQVLASCTFGRLWDWVAAARATAGVAVPQVPLSEALAWLRAPGAGR</sequence>
<accession>A0A502GFY6</accession>
<evidence type="ECO:0000313" key="2">
    <source>
        <dbReference type="EMBL" id="TPG60210.1"/>
    </source>
</evidence>
<feature type="domain" description="Glycosyltransferase 2-like" evidence="1">
    <location>
        <begin position="78"/>
        <end position="214"/>
    </location>
</feature>
<dbReference type="GO" id="GO:0016740">
    <property type="term" value="F:transferase activity"/>
    <property type="evidence" value="ECO:0007669"/>
    <property type="project" value="UniProtKB-KW"/>
</dbReference>
<dbReference type="InterPro" id="IPR001173">
    <property type="entry name" value="Glyco_trans_2-like"/>
</dbReference>
<dbReference type="EMBL" id="RCYZ01000012">
    <property type="protein sequence ID" value="TPG60210.1"/>
    <property type="molecule type" value="Genomic_DNA"/>
</dbReference>
<name>A0A502GFY6_9BACT</name>
<organism evidence="2 3">
    <name type="scientific">Hymenobacter nivis</name>
    <dbReference type="NCBI Taxonomy" id="1850093"/>
    <lineage>
        <taxon>Bacteria</taxon>
        <taxon>Pseudomonadati</taxon>
        <taxon>Bacteroidota</taxon>
        <taxon>Cytophagia</taxon>
        <taxon>Cytophagales</taxon>
        <taxon>Hymenobacteraceae</taxon>
        <taxon>Hymenobacter</taxon>
    </lineage>
</organism>
<dbReference type="AlphaFoldDB" id="A0A502GFY6"/>
<dbReference type="InterPro" id="IPR029044">
    <property type="entry name" value="Nucleotide-diphossugar_trans"/>
</dbReference>
<comment type="caution">
    <text evidence="2">The sequence shown here is derived from an EMBL/GenBank/DDBJ whole genome shotgun (WGS) entry which is preliminary data.</text>
</comment>
<dbReference type="SUPFAM" id="SSF53448">
    <property type="entry name" value="Nucleotide-diphospho-sugar transferases"/>
    <property type="match status" value="1"/>
</dbReference>
<dbReference type="Gene3D" id="3.90.550.10">
    <property type="entry name" value="Spore Coat Polysaccharide Biosynthesis Protein SpsA, Chain A"/>
    <property type="match status" value="1"/>
</dbReference>
<protein>
    <submittedName>
        <fullName evidence="2">Glycosyltransferase</fullName>
    </submittedName>
</protein>
<dbReference type="InterPro" id="IPR050834">
    <property type="entry name" value="Glycosyltransf_2"/>
</dbReference>
<dbReference type="Pfam" id="PF00535">
    <property type="entry name" value="Glycos_transf_2"/>
    <property type="match status" value="1"/>
</dbReference>
<evidence type="ECO:0000313" key="3">
    <source>
        <dbReference type="Proteomes" id="UP000317646"/>
    </source>
</evidence>
<proteinExistence type="predicted"/>
<evidence type="ECO:0000259" key="1">
    <source>
        <dbReference type="Pfam" id="PF00535"/>
    </source>
</evidence>
<dbReference type="PANTHER" id="PTHR43685:SF14">
    <property type="entry name" value="GLYCOSYLTRANSFERASE 2-LIKE DOMAIN-CONTAINING PROTEIN"/>
    <property type="match status" value="1"/>
</dbReference>
<gene>
    <name evidence="2" type="ORF">EAH73_21045</name>
</gene>